<sequence length="68" mass="7381">MGFPDSRLAVGQYYCNNADERTAYVSLGRVHADMPIESRVELGSGLRLIVRTGTKAKPGPKSRAEAES</sequence>
<gene>
    <name evidence="1" type="ORF">EVAR_23489_1</name>
</gene>
<reference evidence="1 2" key="1">
    <citation type="journal article" date="2019" name="Commun. Biol.">
        <title>The bagworm genome reveals a unique fibroin gene that provides high tensile strength.</title>
        <authorList>
            <person name="Kono N."/>
            <person name="Nakamura H."/>
            <person name="Ohtoshi R."/>
            <person name="Tomita M."/>
            <person name="Numata K."/>
            <person name="Arakawa K."/>
        </authorList>
    </citation>
    <scope>NUCLEOTIDE SEQUENCE [LARGE SCALE GENOMIC DNA]</scope>
</reference>
<evidence type="ECO:0000313" key="1">
    <source>
        <dbReference type="EMBL" id="GBP26717.1"/>
    </source>
</evidence>
<evidence type="ECO:0000313" key="2">
    <source>
        <dbReference type="Proteomes" id="UP000299102"/>
    </source>
</evidence>
<protein>
    <submittedName>
        <fullName evidence="1">Uncharacterized protein</fullName>
    </submittedName>
</protein>
<dbReference type="AlphaFoldDB" id="A0A4C1UKW0"/>
<accession>A0A4C1UKW0</accession>
<dbReference type="Proteomes" id="UP000299102">
    <property type="component" value="Unassembled WGS sequence"/>
</dbReference>
<proteinExistence type="predicted"/>
<comment type="caution">
    <text evidence="1">The sequence shown here is derived from an EMBL/GenBank/DDBJ whole genome shotgun (WGS) entry which is preliminary data.</text>
</comment>
<keyword evidence="2" id="KW-1185">Reference proteome</keyword>
<dbReference type="EMBL" id="BGZK01000183">
    <property type="protein sequence ID" value="GBP26717.1"/>
    <property type="molecule type" value="Genomic_DNA"/>
</dbReference>
<name>A0A4C1UKW0_EUMVA</name>
<organism evidence="1 2">
    <name type="scientific">Eumeta variegata</name>
    <name type="common">Bagworm moth</name>
    <name type="synonym">Eumeta japonica</name>
    <dbReference type="NCBI Taxonomy" id="151549"/>
    <lineage>
        <taxon>Eukaryota</taxon>
        <taxon>Metazoa</taxon>
        <taxon>Ecdysozoa</taxon>
        <taxon>Arthropoda</taxon>
        <taxon>Hexapoda</taxon>
        <taxon>Insecta</taxon>
        <taxon>Pterygota</taxon>
        <taxon>Neoptera</taxon>
        <taxon>Endopterygota</taxon>
        <taxon>Lepidoptera</taxon>
        <taxon>Glossata</taxon>
        <taxon>Ditrysia</taxon>
        <taxon>Tineoidea</taxon>
        <taxon>Psychidae</taxon>
        <taxon>Oiketicinae</taxon>
        <taxon>Eumeta</taxon>
    </lineage>
</organism>